<dbReference type="HOGENOM" id="CLU_148610_0_0_5"/>
<dbReference type="Proteomes" id="UP000004386">
    <property type="component" value="Unassembled WGS sequence"/>
</dbReference>
<comment type="caution">
    <text evidence="1">The sequence shown here is derived from an EMBL/GenBank/DDBJ whole genome shotgun (WGS) entry which is preliminary data.</text>
</comment>
<evidence type="ECO:0000313" key="2">
    <source>
        <dbReference type="Proteomes" id="UP000004386"/>
    </source>
</evidence>
<dbReference type="AlphaFoldDB" id="C4WNC6"/>
<reference evidence="1 2" key="1">
    <citation type="submission" date="2009-05" db="EMBL/GenBank/DDBJ databases">
        <authorList>
            <person name="Setubal J.C."/>
            <person name="Boyle S."/>
            <person name="Crasta O.R."/>
            <person name="Gillespie J.J."/>
            <person name="Kenyon R.W."/>
            <person name="Lu J."/>
            <person name="Mane S."/>
            <person name="Nagrani S."/>
            <person name="Shallom J.M."/>
            <person name="Shallom S."/>
            <person name="Shukla M."/>
            <person name="Snyder E.E."/>
            <person name="Sobral B.W."/>
            <person name="Wattam A.R."/>
            <person name="Will R."/>
            <person name="Williams K."/>
            <person name="Yoo H."/>
            <person name="Munk C."/>
            <person name="Tapia R."/>
            <person name="Green L."/>
            <person name="Rogers Y."/>
            <person name="Detter J.C."/>
            <person name="Bruce D."/>
            <person name="Brettin T.S."/>
            <person name="Tsolis R."/>
        </authorList>
    </citation>
    <scope>NUCLEOTIDE SEQUENCE [LARGE SCALE GENOMIC DNA]</scope>
    <source>
        <strain evidence="1 2">LMG 3301</strain>
    </source>
</reference>
<gene>
    <name evidence="1" type="ORF">OINT_2001070</name>
</gene>
<dbReference type="Pfam" id="PF06199">
    <property type="entry name" value="Phage_tail_2"/>
    <property type="match status" value="1"/>
</dbReference>
<organism evidence="1 2">
    <name type="scientific">Brucella intermedia LMG 3301</name>
    <dbReference type="NCBI Taxonomy" id="641118"/>
    <lineage>
        <taxon>Bacteria</taxon>
        <taxon>Pseudomonadati</taxon>
        <taxon>Pseudomonadota</taxon>
        <taxon>Alphaproteobacteria</taxon>
        <taxon>Hyphomicrobiales</taxon>
        <taxon>Brucellaceae</taxon>
        <taxon>Brucella/Ochrobactrum group</taxon>
        <taxon>Brucella</taxon>
    </lineage>
</organism>
<evidence type="ECO:0008006" key="3">
    <source>
        <dbReference type="Google" id="ProtNLM"/>
    </source>
</evidence>
<dbReference type="InterPro" id="IPR011855">
    <property type="entry name" value="Phgtail_TP901_1"/>
</dbReference>
<protein>
    <recommendedName>
        <fullName evidence="3">Phage major tail protein, TP901-1 family</fullName>
    </recommendedName>
</protein>
<evidence type="ECO:0000313" key="1">
    <source>
        <dbReference type="EMBL" id="EEQ93881.1"/>
    </source>
</evidence>
<proteinExistence type="predicted"/>
<name>C4WNC6_9HYPH</name>
<sequence length="153" mass="16250">MEAAMAQATTIKGGKVRVKIGNDATPIVYKAPCGFTQRSITLTKNLNEVSIPDCENPDKVDWIGRDAASLSMSISGEGVLASESVEDWLDAGESIDSIPVQVEIEFPATTYTYTGKMHAESLEIGANNGERATLNVSLQSDGEMVRTSAPTAP</sequence>
<dbReference type="EMBL" id="ACQA01000002">
    <property type="protein sequence ID" value="EEQ93881.1"/>
    <property type="molecule type" value="Genomic_DNA"/>
</dbReference>
<accession>C4WNC6</accession>